<dbReference type="EC" id="3.4.17.19" evidence="8"/>
<dbReference type="InterPro" id="IPR001333">
    <property type="entry name" value="Peptidase_M32_Taq"/>
</dbReference>
<dbReference type="GO" id="GO:0004181">
    <property type="term" value="F:metallocarboxypeptidase activity"/>
    <property type="evidence" value="ECO:0007669"/>
    <property type="project" value="UniProtKB-UniRule"/>
</dbReference>
<accession>A0A1M6KYT4</accession>
<dbReference type="PANTHER" id="PTHR34217:SF1">
    <property type="entry name" value="CARBOXYPEPTIDASE 1"/>
    <property type="match status" value="1"/>
</dbReference>
<comment type="similarity">
    <text evidence="7 8">Belongs to the peptidase M32 family.</text>
</comment>
<feature type="binding site" evidence="9">
    <location>
        <position position="297"/>
    </location>
    <ligand>
        <name>Zn(2+)</name>
        <dbReference type="ChEBI" id="CHEBI:29105"/>
        <note>catalytic</note>
    </ligand>
</feature>
<dbReference type="CDD" id="cd06460">
    <property type="entry name" value="M32_Taq"/>
    <property type="match status" value="1"/>
</dbReference>
<dbReference type="GO" id="GO:0008270">
    <property type="term" value="F:zinc ion binding"/>
    <property type="evidence" value="ECO:0007669"/>
    <property type="project" value="UniProtKB-ARBA"/>
</dbReference>
<dbReference type="PIRSF" id="PIRSF006615">
    <property type="entry name" value="Zn_crbxpep_Taq"/>
    <property type="match status" value="1"/>
</dbReference>
<dbReference type="PRINTS" id="PR00998">
    <property type="entry name" value="CRBOXYPTASET"/>
</dbReference>
<gene>
    <name evidence="11" type="ORF">SAMN05443507_10253</name>
</gene>
<dbReference type="OrthoDB" id="9772308at2"/>
<dbReference type="Gene3D" id="1.10.1370.30">
    <property type="match status" value="1"/>
</dbReference>
<keyword evidence="4 8" id="KW-0378">Hydrolase</keyword>
<dbReference type="EMBL" id="FRAF01000002">
    <property type="protein sequence ID" value="SHJ64145.1"/>
    <property type="molecule type" value="Genomic_DNA"/>
</dbReference>
<feature type="binding site" evidence="9">
    <location>
        <position position="271"/>
    </location>
    <ligand>
        <name>Zn(2+)</name>
        <dbReference type="ChEBI" id="CHEBI:29105"/>
        <note>catalytic</note>
    </ligand>
</feature>
<evidence type="ECO:0000256" key="2">
    <source>
        <dbReference type="ARBA" id="ARBA00022670"/>
    </source>
</evidence>
<evidence type="ECO:0000256" key="7">
    <source>
        <dbReference type="ARBA" id="ARBA00061580"/>
    </source>
</evidence>
<dbReference type="GO" id="GO:0006508">
    <property type="term" value="P:proteolysis"/>
    <property type="evidence" value="ECO:0007669"/>
    <property type="project" value="UniProtKB-UniRule"/>
</dbReference>
<sequence>MNQDLQSLLQKFRSELREIGHYEEATRLMEWDLRTGAPKKGHELRAEALGTLSAKIFAMLTSENMGRYLNELTSAEAELSQVDRALLRVVRETYERSKKIPPERHQAYVMLVAKSQSVWEEAKKQANFSLLKPYLEKIIAFKREFIQYWGIQNHPYDTLLNLYEPGLTVAKIDPIFKQLREATVDLVQRIGEKGFPKFPVSLRREAPIHQQRHFSEKLLERIGYDFQAGRLDETAHPFEESLNHYDVRVTTKFVLDDVLNAMYSTLHEGGHALYEQHVSAELIGTPLCHGASMGIHESQSRFWENMLGRSRSFLQAIYGDFQAAFPGLFADVHLETLYQAANHVEPSLIRIEADELTYNLHIMIRYEIERALFEETCEVGDLPRLWNEKVRDYLGLETPNDALGVLQDVHWSGGDFGYFPTYSLGNLYAAQFRETLYKEIPDIEEQWSEGDFSQVLEWFSTRVHSHGKVLLPSELIEQATGKPLSADYLIRYLQQKMSDIYQV</sequence>
<protein>
    <recommendedName>
        <fullName evidence="8">Metal-dependent carboxypeptidase</fullName>
        <ecNumber evidence="8">3.4.17.19</ecNumber>
    </recommendedName>
</protein>
<evidence type="ECO:0000256" key="10">
    <source>
        <dbReference type="PIRSR" id="PIRSR006615-2"/>
    </source>
</evidence>
<comment type="function">
    <text evidence="8">Broad specificity carboxypetidase that releases amino acids sequentially from the C-terminus, including neutral, aromatic, polar and basic residues.</text>
</comment>
<dbReference type="FunFam" id="1.10.1370.30:FF:000003">
    <property type="entry name" value="Thermostable carboxypeptidase 1"/>
    <property type="match status" value="1"/>
</dbReference>
<evidence type="ECO:0000256" key="6">
    <source>
        <dbReference type="ARBA" id="ARBA00052755"/>
    </source>
</evidence>
<dbReference type="SUPFAM" id="SSF55486">
    <property type="entry name" value="Metalloproteases ('zincins'), catalytic domain"/>
    <property type="match status" value="1"/>
</dbReference>
<dbReference type="Proteomes" id="UP000184016">
    <property type="component" value="Unassembled WGS sequence"/>
</dbReference>
<dbReference type="Pfam" id="PF02074">
    <property type="entry name" value="Peptidase_M32"/>
    <property type="match status" value="1"/>
</dbReference>
<evidence type="ECO:0000313" key="11">
    <source>
        <dbReference type="EMBL" id="SHJ64145.1"/>
    </source>
</evidence>
<evidence type="ECO:0000256" key="5">
    <source>
        <dbReference type="ARBA" id="ARBA00023049"/>
    </source>
</evidence>
<evidence type="ECO:0000256" key="9">
    <source>
        <dbReference type="PIRSR" id="PIRSR006615-1"/>
    </source>
</evidence>
<organism evidence="11 12">
    <name type="scientific">Alicyclobacillus tolerans</name>
    <dbReference type="NCBI Taxonomy" id="90970"/>
    <lineage>
        <taxon>Bacteria</taxon>
        <taxon>Bacillati</taxon>
        <taxon>Bacillota</taxon>
        <taxon>Bacilli</taxon>
        <taxon>Bacillales</taxon>
        <taxon>Alicyclobacillaceae</taxon>
        <taxon>Alicyclobacillus</taxon>
    </lineage>
</organism>
<feature type="active site" description="Proton donor/acceptor" evidence="10">
    <location>
        <position position="268"/>
    </location>
</feature>
<comment type="cofactor">
    <cofactor evidence="9">
        <name>Zn(2+)</name>
        <dbReference type="ChEBI" id="CHEBI:29105"/>
    </cofactor>
    <text evidence="9">Binds 1 zinc ion per subunit.</text>
</comment>
<evidence type="ECO:0000256" key="3">
    <source>
        <dbReference type="ARBA" id="ARBA00022723"/>
    </source>
</evidence>
<name>A0A1M6KYT4_9BACL</name>
<evidence type="ECO:0000256" key="4">
    <source>
        <dbReference type="ARBA" id="ARBA00022801"/>
    </source>
</evidence>
<dbReference type="STRING" id="1830138.SAMN05443507_10253"/>
<dbReference type="PROSITE" id="PS52034">
    <property type="entry name" value="PEPTIDASE_M32"/>
    <property type="match status" value="1"/>
</dbReference>
<dbReference type="AlphaFoldDB" id="A0A1M6KYT4"/>
<dbReference type="PANTHER" id="PTHR34217">
    <property type="entry name" value="METAL-DEPENDENT CARBOXYPEPTIDASE"/>
    <property type="match status" value="1"/>
</dbReference>
<keyword evidence="3 8" id="KW-0479">Metal-binding</keyword>
<evidence type="ECO:0000256" key="8">
    <source>
        <dbReference type="PIRNR" id="PIRNR006615"/>
    </source>
</evidence>
<keyword evidence="5 8" id="KW-0482">Metalloprotease</keyword>
<keyword evidence="9" id="KW-0862">Zinc</keyword>
<comment type="catalytic activity">
    <reaction evidence="6 8">
        <text>Release of a C-terminal amino acid with broad specificity, except for -Pro.</text>
        <dbReference type="EC" id="3.4.17.19"/>
    </reaction>
</comment>
<proteinExistence type="inferred from homology"/>
<evidence type="ECO:0000313" key="12">
    <source>
        <dbReference type="Proteomes" id="UP000184016"/>
    </source>
</evidence>
<dbReference type="RefSeq" id="WP_072872816.1">
    <property type="nucleotide sequence ID" value="NZ_FRAF01000002.1"/>
</dbReference>
<reference evidence="12" key="1">
    <citation type="submission" date="2016-11" db="EMBL/GenBank/DDBJ databases">
        <authorList>
            <person name="Varghese N."/>
            <person name="Submissions S."/>
        </authorList>
    </citation>
    <scope>NUCLEOTIDE SEQUENCE [LARGE SCALE GENOMIC DNA]</scope>
    <source>
        <strain evidence="12">USBA-503</strain>
    </source>
</reference>
<keyword evidence="1 8" id="KW-0121">Carboxypeptidase</keyword>
<feature type="binding site" evidence="9">
    <location>
        <position position="267"/>
    </location>
    <ligand>
        <name>Zn(2+)</name>
        <dbReference type="ChEBI" id="CHEBI:29105"/>
        <note>catalytic</note>
    </ligand>
</feature>
<keyword evidence="12" id="KW-1185">Reference proteome</keyword>
<evidence type="ECO:0000256" key="1">
    <source>
        <dbReference type="ARBA" id="ARBA00022645"/>
    </source>
</evidence>
<keyword evidence="2 8" id="KW-0645">Protease</keyword>